<reference evidence="3" key="1">
    <citation type="submission" date="2020-01" db="EMBL/GenBank/DDBJ databases">
        <authorList>
            <person name="Meier V. D."/>
            <person name="Meier V D."/>
        </authorList>
    </citation>
    <scope>NUCLEOTIDE SEQUENCE</scope>
    <source>
        <strain evidence="3">HLG_WM_MAG_09</strain>
    </source>
</reference>
<name>A0A6S6UKK8_9GAMM</name>
<protein>
    <submittedName>
        <fullName evidence="3">Ketopantoate reductase PanG (EC)</fullName>
        <ecNumber evidence="3">1.1.1.169</ecNumber>
    </submittedName>
</protein>
<dbReference type="PANTHER" id="PTHR40459:SF1">
    <property type="entry name" value="CONSERVED HYPOTHETICAL ALANINE AND LEUCINE RICH PROTEIN"/>
    <property type="match status" value="1"/>
</dbReference>
<proteinExistence type="predicted"/>
<dbReference type="GO" id="GO:0008677">
    <property type="term" value="F:2-dehydropantoate 2-reductase activity"/>
    <property type="evidence" value="ECO:0007669"/>
    <property type="project" value="UniProtKB-EC"/>
</dbReference>
<evidence type="ECO:0000259" key="2">
    <source>
        <dbReference type="Pfam" id="PF10728"/>
    </source>
</evidence>
<keyword evidence="1 3" id="KW-0560">Oxidoreductase</keyword>
<sequence>MTLNNIPTLNIIGAGRLGKTLAHLWQQSGQLSTQAICNRSLESSQAAVDFIQAGQAYSDYAQLPGADAWLLACGDDQLSHCCQQLCDQHNFTGQETLFHCSGALTAQEVFSPAKKLGLSIASIHPIKSFADPQQSIKSFSGTHCGIEGDEAALQRLTPVFENIGAQLFTIKPEAKTLYHSASVIACNYLVALQELSIQTYEQAGVERVQAMQILQPIVQGTAENIFKLGTQGALTGPIARGDQQTVSKQFEALQEWSEDAAEIYRLLGKITADIAPSDAEDMIRVLDSMAPGNH</sequence>
<feature type="domain" description="DUF2520" evidence="2">
    <location>
        <begin position="143"/>
        <end position="269"/>
    </location>
</feature>
<dbReference type="EMBL" id="CACVAT010000515">
    <property type="protein sequence ID" value="CAA6829320.1"/>
    <property type="molecule type" value="Genomic_DNA"/>
</dbReference>
<dbReference type="InterPro" id="IPR008927">
    <property type="entry name" value="6-PGluconate_DH-like_C_sf"/>
</dbReference>
<organism evidence="3">
    <name type="scientific">uncultured Thiotrichaceae bacterium</name>
    <dbReference type="NCBI Taxonomy" id="298394"/>
    <lineage>
        <taxon>Bacteria</taxon>
        <taxon>Pseudomonadati</taxon>
        <taxon>Pseudomonadota</taxon>
        <taxon>Gammaproteobacteria</taxon>
        <taxon>Thiotrichales</taxon>
        <taxon>Thiotrichaceae</taxon>
        <taxon>environmental samples</taxon>
    </lineage>
</organism>
<dbReference type="Gene3D" id="3.40.50.720">
    <property type="entry name" value="NAD(P)-binding Rossmann-like Domain"/>
    <property type="match status" value="1"/>
</dbReference>
<dbReference type="AlphaFoldDB" id="A0A6S6UKK8"/>
<dbReference type="InterPro" id="IPR036291">
    <property type="entry name" value="NAD(P)-bd_dom_sf"/>
</dbReference>
<dbReference type="EC" id="1.1.1.169" evidence="3"/>
<accession>A0A6S6UKK8</accession>
<evidence type="ECO:0000313" key="3">
    <source>
        <dbReference type="EMBL" id="CAA6829320.1"/>
    </source>
</evidence>
<dbReference type="Pfam" id="PF10728">
    <property type="entry name" value="DUF2520"/>
    <property type="match status" value="1"/>
</dbReference>
<dbReference type="SUPFAM" id="SSF48179">
    <property type="entry name" value="6-phosphogluconate dehydrogenase C-terminal domain-like"/>
    <property type="match status" value="1"/>
</dbReference>
<dbReference type="SUPFAM" id="SSF51735">
    <property type="entry name" value="NAD(P)-binding Rossmann-fold domains"/>
    <property type="match status" value="1"/>
</dbReference>
<dbReference type="InterPro" id="IPR018931">
    <property type="entry name" value="DUF2520"/>
</dbReference>
<evidence type="ECO:0000256" key="1">
    <source>
        <dbReference type="ARBA" id="ARBA00023002"/>
    </source>
</evidence>
<gene>
    <name evidence="3" type="ORF">HELGO_WM22091</name>
</gene>
<dbReference type="Gene3D" id="1.10.1040.20">
    <property type="entry name" value="ProC-like, C-terminal domain"/>
    <property type="match status" value="1"/>
</dbReference>
<dbReference type="PANTHER" id="PTHR40459">
    <property type="entry name" value="CONSERVED HYPOTHETICAL ALANINE AND LEUCINE RICH PROTEIN"/>
    <property type="match status" value="1"/>
</dbReference>
<dbReference type="InterPro" id="IPR037108">
    <property type="entry name" value="TM1727-like_C_sf"/>
</dbReference>